<feature type="transmembrane region" description="Helical" evidence="1">
    <location>
        <begin position="81"/>
        <end position="100"/>
    </location>
</feature>
<protein>
    <submittedName>
        <fullName evidence="2">Uncharacterized protein</fullName>
    </submittedName>
</protein>
<reference evidence="2" key="2">
    <citation type="submission" date="2024-07" db="EMBL/GenBank/DDBJ databases">
        <title>Streptomyces haneummycinica sp. nov., a new antibiotic-producing actinobacterium isolated from marine sediment.</title>
        <authorList>
            <person name="Uemura M."/>
            <person name="Hamada M."/>
            <person name="Hirano S."/>
            <person name="Kobayashi K."/>
            <person name="Ohshiro T."/>
            <person name="Kobayashi T."/>
            <person name="Terahara T."/>
        </authorList>
    </citation>
    <scope>NUCLEOTIDE SEQUENCE</scope>
    <source>
        <strain evidence="2">KM77-8</strain>
    </source>
</reference>
<evidence type="ECO:0000313" key="2">
    <source>
        <dbReference type="EMBL" id="BFO17062.1"/>
    </source>
</evidence>
<sequence>MPGPQQTLQFVLHLVVAVDAEPVAASLHVSLHILRGADRVPGERRATREFGFRFVPVRGLAAVRRETRTATPPRASWRGQAMVVLALLIPPVMLGVLLMLGRYEDLLLPPAPPEAEPAETGPVGLGQ</sequence>
<keyword evidence="1" id="KW-1133">Transmembrane helix</keyword>
<dbReference type="EMBL" id="AP035768">
    <property type="protein sequence ID" value="BFO17062.1"/>
    <property type="molecule type" value="Genomic_DNA"/>
</dbReference>
<dbReference type="AlphaFoldDB" id="A0AAT9HHV3"/>
<keyword evidence="1" id="KW-0472">Membrane</keyword>
<reference evidence="2" key="1">
    <citation type="submission" date="2024-06" db="EMBL/GenBank/DDBJ databases">
        <authorList>
            <consortium name="consrtm"/>
            <person name="Uemura M."/>
            <person name="Terahara T."/>
        </authorList>
    </citation>
    <scope>NUCLEOTIDE SEQUENCE</scope>
    <source>
        <strain evidence="2">KM77-8</strain>
    </source>
</reference>
<accession>A0AAT9HHV3</accession>
<organism evidence="2">
    <name type="scientific">Streptomyces haneummycinicus</name>
    <dbReference type="NCBI Taxonomy" id="3074435"/>
    <lineage>
        <taxon>Bacteria</taxon>
        <taxon>Bacillati</taxon>
        <taxon>Actinomycetota</taxon>
        <taxon>Actinomycetes</taxon>
        <taxon>Kitasatosporales</taxon>
        <taxon>Streptomycetaceae</taxon>
        <taxon>Streptomyces</taxon>
    </lineage>
</organism>
<evidence type="ECO:0000256" key="1">
    <source>
        <dbReference type="SAM" id="Phobius"/>
    </source>
</evidence>
<proteinExistence type="predicted"/>
<name>A0AAT9HHV3_9ACTN</name>
<keyword evidence="1" id="KW-0812">Transmembrane</keyword>
<gene>
    <name evidence="2" type="ORF">SHKM778_34500</name>
</gene>